<feature type="transmembrane region" description="Helical" evidence="6">
    <location>
        <begin position="44"/>
        <end position="62"/>
    </location>
</feature>
<feature type="domain" description="Major facilitator superfamily (MFS) profile" evidence="7">
    <location>
        <begin position="9"/>
        <end position="484"/>
    </location>
</feature>
<gene>
    <name evidence="8" type="ORF">FD01_GL000426</name>
</gene>
<dbReference type="PROSITE" id="PS50850">
    <property type="entry name" value="MFS"/>
    <property type="match status" value="1"/>
</dbReference>
<evidence type="ECO:0000256" key="4">
    <source>
        <dbReference type="ARBA" id="ARBA00022989"/>
    </source>
</evidence>
<feature type="transmembrane region" description="Helical" evidence="6">
    <location>
        <begin position="220"/>
        <end position="241"/>
    </location>
</feature>
<proteinExistence type="predicted"/>
<dbReference type="PATRIC" id="fig|1423769.4.peg.456"/>
<evidence type="ECO:0000256" key="1">
    <source>
        <dbReference type="ARBA" id="ARBA00004651"/>
    </source>
</evidence>
<evidence type="ECO:0000256" key="2">
    <source>
        <dbReference type="ARBA" id="ARBA00022448"/>
    </source>
</evidence>
<dbReference type="SUPFAM" id="SSF103473">
    <property type="entry name" value="MFS general substrate transporter"/>
    <property type="match status" value="1"/>
</dbReference>
<keyword evidence="2" id="KW-0813">Transport</keyword>
<feature type="transmembrane region" description="Helical" evidence="6">
    <location>
        <begin position="288"/>
        <end position="306"/>
    </location>
</feature>
<dbReference type="Gene3D" id="1.20.1720.10">
    <property type="entry name" value="Multidrug resistance protein D"/>
    <property type="match status" value="1"/>
</dbReference>
<feature type="transmembrane region" description="Helical" evidence="6">
    <location>
        <begin position="393"/>
        <end position="410"/>
    </location>
</feature>
<feature type="transmembrane region" description="Helical" evidence="6">
    <location>
        <begin position="327"/>
        <end position="345"/>
    </location>
</feature>
<dbReference type="GO" id="GO:0005886">
    <property type="term" value="C:plasma membrane"/>
    <property type="evidence" value="ECO:0007669"/>
    <property type="project" value="UniProtKB-SubCell"/>
</dbReference>
<dbReference type="PANTHER" id="PTHR23501">
    <property type="entry name" value="MAJOR FACILITATOR SUPERFAMILY"/>
    <property type="match status" value="1"/>
</dbReference>
<reference evidence="8 9" key="1">
    <citation type="journal article" date="2015" name="Genome Announc.">
        <title>Expanding the biotechnology potential of lactobacilli through comparative genomics of 213 strains and associated genera.</title>
        <authorList>
            <person name="Sun Z."/>
            <person name="Harris H.M."/>
            <person name="McCann A."/>
            <person name="Guo C."/>
            <person name="Argimon S."/>
            <person name="Zhang W."/>
            <person name="Yang X."/>
            <person name="Jeffery I.B."/>
            <person name="Cooney J.C."/>
            <person name="Kagawa T.F."/>
            <person name="Liu W."/>
            <person name="Song Y."/>
            <person name="Salvetti E."/>
            <person name="Wrobel A."/>
            <person name="Rasinkangas P."/>
            <person name="Parkhill J."/>
            <person name="Rea M.C."/>
            <person name="O'Sullivan O."/>
            <person name="Ritari J."/>
            <person name="Douillard F.P."/>
            <person name="Paul Ross R."/>
            <person name="Yang R."/>
            <person name="Briner A.E."/>
            <person name="Felis G.E."/>
            <person name="de Vos W.M."/>
            <person name="Barrangou R."/>
            <person name="Klaenhammer T.R."/>
            <person name="Caufield P.W."/>
            <person name="Cui Y."/>
            <person name="Zhang H."/>
            <person name="O'Toole P.W."/>
        </authorList>
    </citation>
    <scope>NUCLEOTIDE SEQUENCE [LARGE SCALE GENOMIC DNA]</scope>
    <source>
        <strain evidence="8 9">DSM 13343</strain>
    </source>
</reference>
<dbReference type="Pfam" id="PF07690">
    <property type="entry name" value="MFS_1"/>
    <property type="match status" value="1"/>
</dbReference>
<comment type="caution">
    <text evidence="8">The sequence shown here is derived from an EMBL/GenBank/DDBJ whole genome shotgun (WGS) entry which is preliminary data.</text>
</comment>
<evidence type="ECO:0000313" key="8">
    <source>
        <dbReference type="EMBL" id="KRL46531.1"/>
    </source>
</evidence>
<feature type="transmembrane region" description="Helical" evidence="6">
    <location>
        <begin position="98"/>
        <end position="121"/>
    </location>
</feature>
<feature type="transmembrane region" description="Helical" evidence="6">
    <location>
        <begin position="74"/>
        <end position="92"/>
    </location>
</feature>
<dbReference type="PANTHER" id="PTHR23501:SF191">
    <property type="entry name" value="VACUOLAR BASIC AMINO ACID TRANSPORTER 4"/>
    <property type="match status" value="1"/>
</dbReference>
<dbReference type="InterPro" id="IPR020846">
    <property type="entry name" value="MFS_dom"/>
</dbReference>
<evidence type="ECO:0000256" key="6">
    <source>
        <dbReference type="SAM" id="Phobius"/>
    </source>
</evidence>
<feature type="transmembrane region" description="Helical" evidence="6">
    <location>
        <begin position="133"/>
        <end position="155"/>
    </location>
</feature>
<organism evidence="8 9">
    <name type="scientific">Lacticaseibacillus manihotivorans DSM 13343 = JCM 12514</name>
    <dbReference type="NCBI Taxonomy" id="1423769"/>
    <lineage>
        <taxon>Bacteria</taxon>
        <taxon>Bacillati</taxon>
        <taxon>Bacillota</taxon>
        <taxon>Bacilli</taxon>
        <taxon>Lactobacillales</taxon>
        <taxon>Lactobacillaceae</taxon>
        <taxon>Lacticaseibacillus</taxon>
    </lineage>
</organism>
<dbReference type="GO" id="GO:0022857">
    <property type="term" value="F:transmembrane transporter activity"/>
    <property type="evidence" value="ECO:0007669"/>
    <property type="project" value="InterPro"/>
</dbReference>
<keyword evidence="9" id="KW-1185">Reference proteome</keyword>
<dbReference type="Proteomes" id="UP000051790">
    <property type="component" value="Unassembled WGS sequence"/>
</dbReference>
<accession>A0A0R1QZG9</accession>
<evidence type="ECO:0000259" key="7">
    <source>
        <dbReference type="PROSITE" id="PS50850"/>
    </source>
</evidence>
<feature type="transmembrane region" description="Helical" evidence="6">
    <location>
        <begin position="261"/>
        <end position="282"/>
    </location>
</feature>
<comment type="subcellular location">
    <subcellularLocation>
        <location evidence="1">Cell membrane</location>
        <topology evidence="1">Multi-pass membrane protein</topology>
    </subcellularLocation>
</comment>
<dbReference type="InterPro" id="IPR036259">
    <property type="entry name" value="MFS_trans_sf"/>
</dbReference>
<keyword evidence="5 6" id="KW-0472">Membrane</keyword>
<evidence type="ECO:0000313" key="9">
    <source>
        <dbReference type="Proteomes" id="UP000051790"/>
    </source>
</evidence>
<dbReference type="InterPro" id="IPR011701">
    <property type="entry name" value="MFS"/>
</dbReference>
<sequence length="492" mass="53452">MSKKNIWLVTFALLLSNAMSGLDNTIVNTALPAIIADLHGLELMGWIVAIFLLGTAVSTPLWSKLGERLGNRRAYQLAALMFVLGSFLQGMAPSMVMLIISRAIAGIGNGGMVSLPYIIYAQLYKNPRKRMQVLGLVSASYSTATIIGPLVGGAIVDAWSWHWVFYLNVPIGLISAILVQLFFKEEKKAPRNVPVDYQGAALLTVGLISLLSAIEMIGATSAWVLLLLAGIAVVLLGAMVVVERRAKDPIIPGRLFEDPELVIDFVLFTLIWGAFMGFIVYAPMWVQAMLGVSALIGGCTQIPGSFTNFLGSGSTAPLRRHLSPQQVVLVGILTLMLTFLIMVLVDQHAPYWAIMLAGVFQGYGNGMCFSELQVKVQTDALPQDVPVATSFSFLIRMLSQTMTAAVYGILMNNALRAGVAKAHGKITMAMMNNLSNAQSNKSLPQALLPKMRAIMFNGLHHIMWLGLILMIAALFVNMYALHREKQKQLATS</sequence>
<dbReference type="Gene3D" id="1.20.1250.20">
    <property type="entry name" value="MFS general substrate transporter like domains"/>
    <property type="match status" value="1"/>
</dbReference>
<feature type="transmembrane region" description="Helical" evidence="6">
    <location>
        <begin position="161"/>
        <end position="183"/>
    </location>
</feature>
<protein>
    <submittedName>
        <fullName evidence="8">Major facilitator superfamily protein</fullName>
    </submittedName>
</protein>
<feature type="transmembrane region" description="Helical" evidence="6">
    <location>
        <begin position="351"/>
        <end position="372"/>
    </location>
</feature>
<feature type="transmembrane region" description="Helical" evidence="6">
    <location>
        <begin position="461"/>
        <end position="481"/>
    </location>
</feature>
<dbReference type="OrthoDB" id="9816041at2"/>
<evidence type="ECO:0000256" key="5">
    <source>
        <dbReference type="ARBA" id="ARBA00023136"/>
    </source>
</evidence>
<keyword evidence="4 6" id="KW-1133">Transmembrane helix</keyword>
<dbReference type="AlphaFoldDB" id="A0A0R1QZG9"/>
<name>A0A0R1QZG9_9LACO</name>
<dbReference type="RefSeq" id="WP_082611699.1">
    <property type="nucleotide sequence ID" value="NZ_AZEU01000105.1"/>
</dbReference>
<evidence type="ECO:0000256" key="3">
    <source>
        <dbReference type="ARBA" id="ARBA00022692"/>
    </source>
</evidence>
<keyword evidence="3 6" id="KW-0812">Transmembrane</keyword>
<dbReference type="EMBL" id="AZEU01000105">
    <property type="protein sequence ID" value="KRL46531.1"/>
    <property type="molecule type" value="Genomic_DNA"/>
</dbReference>